<feature type="region of interest" description="Disordered" evidence="2">
    <location>
        <begin position="292"/>
        <end position="328"/>
    </location>
</feature>
<keyword evidence="1" id="KW-0175">Coiled coil</keyword>
<protein>
    <recommendedName>
        <fullName evidence="3">FHA domain-containing protein</fullName>
    </recommendedName>
</protein>
<dbReference type="InterPro" id="IPR000253">
    <property type="entry name" value="FHA_dom"/>
</dbReference>
<evidence type="ECO:0000259" key="3">
    <source>
        <dbReference type="PROSITE" id="PS50006"/>
    </source>
</evidence>
<sequence length="657" mass="71585">MADDDCIQFLGMKAAAPRVSLPSPLFLNSQRPVTGVVLELEKSATEVGHGMIFHKSDSPVVHIGRRPGSDSEKRRNEPGKAFFSCPVVSRHHAKLAFSDSGHVYLIDLDSHHGTHIRKRDDAVSKQVAAETPTLLADGDVVTFGKSVGSDKGLVRPVVAKVELLYGPRPSFKPLVVPATSISRSPSGRYGVYLPEASPSSDEASPDSHDSDVEEISGPPQVSIRPPWHESASGSDSMPSLGAQKPISESFPARFSPFGFSDEHRAFSPGPLELPANNDADFYNVGFDAYSNDIFEEDDNDDNSDDSNYSSRSRSTSPMDLSSSPEPALAPAVGLNTVAVGEPTVIGAWPRSRSPSVFSSSFPPVRIVSAPLVEELAAPKPIVDENPEVVEVAGNPNESDEEVIVVDKEETDEVVIVEEKEQTDKPVENTETAQLKASLATIKTEIARLHAHRRKYKQRFNDNIHVMGDKFADLEERTTEAHDLYHLLSDRLEENEDACHQAQTQLDALQVRMDDMAEKGPTVIVETPIVAETSTYAEEAKARAKVLEDMVAEMTTLRDNARKEMADELQTIREAKEALKSLTEQVQVQTESLKRKRPDEEVEVDVAPTLEVAAPPVVAEPMGMPPRKRAKRVAKVVAQTATAISVGVVVTWSALAFS</sequence>
<feature type="compositionally biased region" description="Low complexity" evidence="2">
    <location>
        <begin position="305"/>
        <end position="323"/>
    </location>
</feature>
<name>A0AAD7IH95_9AGAR</name>
<gene>
    <name evidence="4" type="ORF">B0H16DRAFT_1561955</name>
</gene>
<dbReference type="CDD" id="cd00060">
    <property type="entry name" value="FHA"/>
    <property type="match status" value="1"/>
</dbReference>
<feature type="compositionally biased region" description="Acidic residues" evidence="2">
    <location>
        <begin position="293"/>
        <end position="304"/>
    </location>
</feature>
<comment type="caution">
    <text evidence="4">The sequence shown here is derived from an EMBL/GenBank/DDBJ whole genome shotgun (WGS) entry which is preliminary data.</text>
</comment>
<feature type="coiled-coil region" evidence="1">
    <location>
        <begin position="491"/>
        <end position="591"/>
    </location>
</feature>
<evidence type="ECO:0000256" key="1">
    <source>
        <dbReference type="SAM" id="Coils"/>
    </source>
</evidence>
<dbReference type="PROSITE" id="PS50006">
    <property type="entry name" value="FHA_DOMAIN"/>
    <property type="match status" value="1"/>
</dbReference>
<accession>A0AAD7IH95</accession>
<organism evidence="4 5">
    <name type="scientific">Mycena metata</name>
    <dbReference type="NCBI Taxonomy" id="1033252"/>
    <lineage>
        <taxon>Eukaryota</taxon>
        <taxon>Fungi</taxon>
        <taxon>Dikarya</taxon>
        <taxon>Basidiomycota</taxon>
        <taxon>Agaricomycotina</taxon>
        <taxon>Agaricomycetes</taxon>
        <taxon>Agaricomycetidae</taxon>
        <taxon>Agaricales</taxon>
        <taxon>Marasmiineae</taxon>
        <taxon>Mycenaceae</taxon>
        <taxon>Mycena</taxon>
    </lineage>
</organism>
<dbReference type="Pfam" id="PF00498">
    <property type="entry name" value="FHA"/>
    <property type="match status" value="1"/>
</dbReference>
<dbReference type="InterPro" id="IPR008984">
    <property type="entry name" value="SMAD_FHA_dom_sf"/>
</dbReference>
<evidence type="ECO:0000313" key="4">
    <source>
        <dbReference type="EMBL" id="KAJ7743126.1"/>
    </source>
</evidence>
<dbReference type="Gene3D" id="2.60.200.20">
    <property type="match status" value="1"/>
</dbReference>
<evidence type="ECO:0000313" key="5">
    <source>
        <dbReference type="Proteomes" id="UP001215598"/>
    </source>
</evidence>
<feature type="domain" description="FHA" evidence="3">
    <location>
        <begin position="61"/>
        <end position="116"/>
    </location>
</feature>
<dbReference type="AlphaFoldDB" id="A0AAD7IH95"/>
<keyword evidence="5" id="KW-1185">Reference proteome</keyword>
<proteinExistence type="predicted"/>
<dbReference type="SMART" id="SM00240">
    <property type="entry name" value="FHA"/>
    <property type="match status" value="1"/>
</dbReference>
<dbReference type="SUPFAM" id="SSF49879">
    <property type="entry name" value="SMAD/FHA domain"/>
    <property type="match status" value="1"/>
</dbReference>
<evidence type="ECO:0000256" key="2">
    <source>
        <dbReference type="SAM" id="MobiDB-lite"/>
    </source>
</evidence>
<dbReference type="EMBL" id="JARKIB010000092">
    <property type="protein sequence ID" value="KAJ7743126.1"/>
    <property type="molecule type" value="Genomic_DNA"/>
</dbReference>
<dbReference type="Proteomes" id="UP001215598">
    <property type="component" value="Unassembled WGS sequence"/>
</dbReference>
<reference evidence="4" key="1">
    <citation type="submission" date="2023-03" db="EMBL/GenBank/DDBJ databases">
        <title>Massive genome expansion in bonnet fungi (Mycena s.s.) driven by repeated elements and novel gene families across ecological guilds.</title>
        <authorList>
            <consortium name="Lawrence Berkeley National Laboratory"/>
            <person name="Harder C.B."/>
            <person name="Miyauchi S."/>
            <person name="Viragh M."/>
            <person name="Kuo A."/>
            <person name="Thoen E."/>
            <person name="Andreopoulos B."/>
            <person name="Lu D."/>
            <person name="Skrede I."/>
            <person name="Drula E."/>
            <person name="Henrissat B."/>
            <person name="Morin E."/>
            <person name="Kohler A."/>
            <person name="Barry K."/>
            <person name="LaButti K."/>
            <person name="Morin E."/>
            <person name="Salamov A."/>
            <person name="Lipzen A."/>
            <person name="Mereny Z."/>
            <person name="Hegedus B."/>
            <person name="Baldrian P."/>
            <person name="Stursova M."/>
            <person name="Weitz H."/>
            <person name="Taylor A."/>
            <person name="Grigoriev I.V."/>
            <person name="Nagy L.G."/>
            <person name="Martin F."/>
            <person name="Kauserud H."/>
        </authorList>
    </citation>
    <scope>NUCLEOTIDE SEQUENCE</scope>
    <source>
        <strain evidence="4">CBHHK182m</strain>
    </source>
</reference>
<feature type="region of interest" description="Disordered" evidence="2">
    <location>
        <begin position="187"/>
        <end position="245"/>
    </location>
</feature>